<dbReference type="Pfam" id="PF04607">
    <property type="entry name" value="RelA_SpoT"/>
    <property type="match status" value="1"/>
</dbReference>
<evidence type="ECO:0000256" key="1">
    <source>
        <dbReference type="ARBA" id="ARBA00004976"/>
    </source>
</evidence>
<dbReference type="EMBL" id="CYYV01000007">
    <property type="protein sequence ID" value="CUO24966.1"/>
    <property type="molecule type" value="Genomic_DNA"/>
</dbReference>
<sequence length="303" mass="36597">MYLTKDEFLQKFGILPQEFEEADISWEELLEIADDYERHRPTLEKIRKEFVAEFLQDKEKEIGLQSYHSRLKDTEHLVEKLVRKRLENYAKYRKMDATNYMRYVTDLIGIRGLLLYREDWVNFHKYITHWFKNDPEKYIRDYGRDYDKNASGYMAEPPKVHTRLGDYADIYMNWIPEENILDRKHYRAVHYIVVYRGVYIEIQIKTLFEEGWGEIDHSILYPRRKGNAMLTEFSELLNRLAGMGDEMGSFYRRLQVVPDEKFQSKETIVRKRELKPQVKAAVEKRDLNEIHTMDDAVWSILKE</sequence>
<evidence type="ECO:0000313" key="3">
    <source>
        <dbReference type="EMBL" id="CUO24966.1"/>
    </source>
</evidence>
<accession>A0A174DLN7</accession>
<comment type="pathway">
    <text evidence="1">Purine metabolism; ppGpp biosynthesis; ppGpp from GTP: step 1/2.</text>
</comment>
<evidence type="ECO:0000313" key="4">
    <source>
        <dbReference type="Proteomes" id="UP000095706"/>
    </source>
</evidence>
<reference evidence="3 4" key="1">
    <citation type="submission" date="2015-09" db="EMBL/GenBank/DDBJ databases">
        <authorList>
            <consortium name="Pathogen Informatics"/>
        </authorList>
    </citation>
    <scope>NUCLEOTIDE SEQUENCE [LARGE SCALE GENOMIC DNA]</scope>
    <source>
        <strain evidence="3 4">2789STDY5608849</strain>
    </source>
</reference>
<dbReference type="UniPathway" id="UPA00908">
    <property type="reaction ID" value="UER00884"/>
</dbReference>
<dbReference type="Proteomes" id="UP000095706">
    <property type="component" value="Unassembled WGS sequence"/>
</dbReference>
<protein>
    <submittedName>
        <fullName evidence="3">Region found in RelA / SpoT proteins</fullName>
    </submittedName>
</protein>
<dbReference type="SUPFAM" id="SSF81301">
    <property type="entry name" value="Nucleotidyltransferase"/>
    <property type="match status" value="1"/>
</dbReference>
<organism evidence="3 4">
    <name type="scientific">Fusicatenibacter saccharivorans</name>
    <dbReference type="NCBI Taxonomy" id="1150298"/>
    <lineage>
        <taxon>Bacteria</taxon>
        <taxon>Bacillati</taxon>
        <taxon>Bacillota</taxon>
        <taxon>Clostridia</taxon>
        <taxon>Lachnospirales</taxon>
        <taxon>Lachnospiraceae</taxon>
        <taxon>Fusicatenibacter</taxon>
    </lineage>
</organism>
<dbReference type="PANTHER" id="PTHR41773">
    <property type="entry name" value="GTP PYROPHOSPHATASE-RELATED"/>
    <property type="match status" value="1"/>
</dbReference>
<feature type="domain" description="RelA/SpoT" evidence="2">
    <location>
        <begin position="69"/>
        <end position="227"/>
    </location>
</feature>
<dbReference type="CDD" id="cd05399">
    <property type="entry name" value="NT_Rel-Spo_like"/>
    <property type="match status" value="1"/>
</dbReference>
<name>A0A174DLN7_9FIRM</name>
<dbReference type="InterPro" id="IPR043519">
    <property type="entry name" value="NT_sf"/>
</dbReference>
<dbReference type="InterPro" id="IPR007685">
    <property type="entry name" value="RelA_SpoT"/>
</dbReference>
<dbReference type="PANTHER" id="PTHR41773:SF1">
    <property type="entry name" value="RELA_SPOT DOMAIN-CONTAINING PROTEIN"/>
    <property type="match status" value="1"/>
</dbReference>
<dbReference type="Gene3D" id="3.30.460.10">
    <property type="entry name" value="Beta Polymerase, domain 2"/>
    <property type="match status" value="1"/>
</dbReference>
<evidence type="ECO:0000259" key="2">
    <source>
        <dbReference type="SMART" id="SM00954"/>
    </source>
</evidence>
<dbReference type="AlphaFoldDB" id="A0A174DLN7"/>
<dbReference type="SMART" id="SM00954">
    <property type="entry name" value="RelA_SpoT"/>
    <property type="match status" value="1"/>
</dbReference>
<gene>
    <name evidence="3" type="ORF">ERS852406_01557</name>
</gene>
<proteinExistence type="predicted"/>
<dbReference type="GO" id="GO:0015970">
    <property type="term" value="P:guanosine tetraphosphate biosynthetic process"/>
    <property type="evidence" value="ECO:0007669"/>
    <property type="project" value="UniProtKB-UniPathway"/>
</dbReference>
<dbReference type="RefSeq" id="WP_070103201.1">
    <property type="nucleotide sequence ID" value="NZ_CAXSRP010000004.1"/>
</dbReference>